<dbReference type="GO" id="GO:0003677">
    <property type="term" value="F:DNA binding"/>
    <property type="evidence" value="ECO:0007669"/>
    <property type="project" value="UniProtKB-UniRule"/>
</dbReference>
<dbReference type="Proteomes" id="UP000004754">
    <property type="component" value="Unassembled WGS sequence"/>
</dbReference>
<dbReference type="InterPro" id="IPR003716">
    <property type="entry name" value="DNA-dir_RNA_pol_omega"/>
</dbReference>
<comment type="caution">
    <text evidence="11">The sequence shown here is derived from an EMBL/GenBank/DDBJ whole genome shotgun (WGS) entry which is preliminary data.</text>
</comment>
<evidence type="ECO:0000256" key="1">
    <source>
        <dbReference type="ARBA" id="ARBA00006711"/>
    </source>
</evidence>
<dbReference type="EMBL" id="AEQN01000012">
    <property type="protein sequence ID" value="EFV02178.1"/>
    <property type="molecule type" value="Genomic_DNA"/>
</dbReference>
<protein>
    <recommendedName>
        <fullName evidence="3 10">DNA-directed RNA polymerase subunit omega</fullName>
        <shortName evidence="10">RNAP omega subunit</shortName>
        <ecNumber evidence="2 10">2.7.7.6</ecNumber>
    </recommendedName>
    <alternativeName>
        <fullName evidence="10">RNA polymerase omega subunit</fullName>
    </alternativeName>
    <alternativeName>
        <fullName evidence="8 10">Transcriptase subunit omega</fullName>
    </alternativeName>
</protein>
<dbReference type="SUPFAM" id="SSF63562">
    <property type="entry name" value="RPB6/omega subunit-like"/>
    <property type="match status" value="1"/>
</dbReference>
<name>E6MFJ1_9FIRM</name>
<evidence type="ECO:0000313" key="11">
    <source>
        <dbReference type="EMBL" id="EFV02178.1"/>
    </source>
</evidence>
<dbReference type="PANTHER" id="PTHR34476:SF1">
    <property type="entry name" value="DNA-DIRECTED RNA POLYMERASE SUBUNIT OMEGA"/>
    <property type="match status" value="1"/>
</dbReference>
<evidence type="ECO:0000256" key="9">
    <source>
        <dbReference type="ARBA" id="ARBA00048552"/>
    </source>
</evidence>
<dbReference type="Gene3D" id="3.90.940.10">
    <property type="match status" value="1"/>
</dbReference>
<evidence type="ECO:0000256" key="7">
    <source>
        <dbReference type="ARBA" id="ARBA00023163"/>
    </source>
</evidence>
<dbReference type="HAMAP" id="MF_00366">
    <property type="entry name" value="RNApol_bact_RpoZ"/>
    <property type="match status" value="1"/>
</dbReference>
<dbReference type="GO" id="GO:0000428">
    <property type="term" value="C:DNA-directed RNA polymerase complex"/>
    <property type="evidence" value="ECO:0007669"/>
    <property type="project" value="UniProtKB-KW"/>
</dbReference>
<comment type="subunit">
    <text evidence="10">The RNAP catalytic core consists of 2 alpha, 1 beta, 1 beta' and 1 omega subunit. When a sigma factor is associated with the core the holoenzyme is formed, which can initiate transcription.</text>
</comment>
<dbReference type="HOGENOM" id="CLU_2167188_0_0_9"/>
<dbReference type="GO" id="GO:0003899">
    <property type="term" value="F:DNA-directed RNA polymerase activity"/>
    <property type="evidence" value="ECO:0007669"/>
    <property type="project" value="UniProtKB-UniRule"/>
</dbReference>
<keyword evidence="5 10" id="KW-0808">Transferase</keyword>
<evidence type="ECO:0000256" key="4">
    <source>
        <dbReference type="ARBA" id="ARBA00022478"/>
    </source>
</evidence>
<evidence type="ECO:0000256" key="6">
    <source>
        <dbReference type="ARBA" id="ARBA00022695"/>
    </source>
</evidence>
<dbReference type="InterPro" id="IPR036161">
    <property type="entry name" value="RPB6/omega-like_sf"/>
</dbReference>
<evidence type="ECO:0000256" key="10">
    <source>
        <dbReference type="HAMAP-Rule" id="MF_00366"/>
    </source>
</evidence>
<gene>
    <name evidence="10 11" type="primary">rpoZ</name>
    <name evidence="11" type="ORF">HMP0721_0774</name>
</gene>
<comment type="similarity">
    <text evidence="1 10">Belongs to the RNA polymerase subunit omega family.</text>
</comment>
<keyword evidence="7 10" id="KW-0804">Transcription</keyword>
<accession>E6MFJ1</accession>
<proteinExistence type="inferred from homology"/>
<dbReference type="SMART" id="SM01409">
    <property type="entry name" value="RNA_pol_Rpb6"/>
    <property type="match status" value="1"/>
</dbReference>
<comment type="function">
    <text evidence="10">Promotes RNA polymerase assembly. Latches the N- and C-terminal regions of the beta' subunit thereby facilitating its interaction with the beta and alpha subunits.</text>
</comment>
<keyword evidence="12" id="KW-1185">Reference proteome</keyword>
<dbReference type="GO" id="GO:0006351">
    <property type="term" value="P:DNA-templated transcription"/>
    <property type="evidence" value="ECO:0007669"/>
    <property type="project" value="UniProtKB-UniRule"/>
</dbReference>
<keyword evidence="4 10" id="KW-0240">DNA-directed RNA polymerase</keyword>
<dbReference type="InterPro" id="IPR006110">
    <property type="entry name" value="Pol_omega/Rpo6/RPB6"/>
</dbReference>
<evidence type="ECO:0000313" key="12">
    <source>
        <dbReference type="Proteomes" id="UP000004754"/>
    </source>
</evidence>
<evidence type="ECO:0000256" key="8">
    <source>
        <dbReference type="ARBA" id="ARBA00029924"/>
    </source>
</evidence>
<dbReference type="STRING" id="887929.HMP0721_0774"/>
<sequence length="115" mass="12454">MMSSKTYYGKEASGLRYPPLNDLIDKAQNKYELCIATAKRARELVGGEDPLVKVIVDNPISVATEEIAEDEVRIISHSQNEIVGATLEGAEALFAKAEENEAPSTADLAQDDTEA</sequence>
<dbReference type="eggNOG" id="COG1758">
    <property type="taxonomic scope" value="Bacteria"/>
</dbReference>
<keyword evidence="6 10" id="KW-0548">Nucleotidyltransferase</keyword>
<dbReference type="NCBIfam" id="TIGR00690">
    <property type="entry name" value="rpoZ"/>
    <property type="match status" value="1"/>
</dbReference>
<dbReference type="EC" id="2.7.7.6" evidence="2 10"/>
<organism evidence="11 12">
    <name type="scientific">Pseudoramibacter alactolyticus ATCC 23263</name>
    <dbReference type="NCBI Taxonomy" id="887929"/>
    <lineage>
        <taxon>Bacteria</taxon>
        <taxon>Bacillati</taxon>
        <taxon>Bacillota</taxon>
        <taxon>Clostridia</taxon>
        <taxon>Eubacteriales</taxon>
        <taxon>Eubacteriaceae</taxon>
        <taxon>Pseudoramibacter</taxon>
    </lineage>
</organism>
<reference evidence="11 12" key="1">
    <citation type="submission" date="2010-12" db="EMBL/GenBank/DDBJ databases">
        <authorList>
            <person name="Muzny D."/>
            <person name="Qin X."/>
            <person name="Deng J."/>
            <person name="Jiang H."/>
            <person name="Liu Y."/>
            <person name="Qu J."/>
            <person name="Song X.-Z."/>
            <person name="Zhang L."/>
            <person name="Thornton R."/>
            <person name="Coyle M."/>
            <person name="Francisco L."/>
            <person name="Jackson L."/>
            <person name="Javaid M."/>
            <person name="Korchina V."/>
            <person name="Kovar C."/>
            <person name="Mata R."/>
            <person name="Mathew T."/>
            <person name="Ngo R."/>
            <person name="Nguyen L."/>
            <person name="Nguyen N."/>
            <person name="Okwuonu G."/>
            <person name="Ongeri F."/>
            <person name="Pham C."/>
            <person name="Simmons D."/>
            <person name="Wilczek-Boney K."/>
            <person name="Hale W."/>
            <person name="Jakkamsetti A."/>
            <person name="Pham P."/>
            <person name="Ruth R."/>
            <person name="San Lucas F."/>
            <person name="Warren J."/>
            <person name="Zhang J."/>
            <person name="Zhao Z."/>
            <person name="Zhou C."/>
            <person name="Zhu D."/>
            <person name="Lee S."/>
            <person name="Bess C."/>
            <person name="Blankenburg K."/>
            <person name="Forbes L."/>
            <person name="Fu Q."/>
            <person name="Gubbala S."/>
            <person name="Hirani K."/>
            <person name="Jayaseelan J.C."/>
            <person name="Lara F."/>
            <person name="Munidasa M."/>
            <person name="Palculict T."/>
            <person name="Patil S."/>
            <person name="Pu L.-L."/>
            <person name="Saada N."/>
            <person name="Tang L."/>
            <person name="Weissenberger G."/>
            <person name="Zhu Y."/>
            <person name="Hemphill L."/>
            <person name="Shang Y."/>
            <person name="Youmans B."/>
            <person name="Ayvaz T."/>
            <person name="Ross M."/>
            <person name="Santibanez J."/>
            <person name="Aqrawi P."/>
            <person name="Gross S."/>
            <person name="Joshi V."/>
            <person name="Fowler G."/>
            <person name="Nazareth L."/>
            <person name="Reid J."/>
            <person name="Worley K."/>
            <person name="Petrosino J."/>
            <person name="Highlander S."/>
            <person name="Gibbs R."/>
        </authorList>
    </citation>
    <scope>NUCLEOTIDE SEQUENCE [LARGE SCALE GENOMIC DNA]</scope>
    <source>
        <strain evidence="11 12">ATCC 23263</strain>
    </source>
</reference>
<evidence type="ECO:0000256" key="2">
    <source>
        <dbReference type="ARBA" id="ARBA00012418"/>
    </source>
</evidence>
<dbReference type="RefSeq" id="WP_006598198.1">
    <property type="nucleotide sequence ID" value="NZ_GL622359.1"/>
</dbReference>
<comment type="catalytic activity">
    <reaction evidence="9 10">
        <text>RNA(n) + a ribonucleoside 5'-triphosphate = RNA(n+1) + diphosphate</text>
        <dbReference type="Rhea" id="RHEA:21248"/>
        <dbReference type="Rhea" id="RHEA-COMP:14527"/>
        <dbReference type="Rhea" id="RHEA-COMP:17342"/>
        <dbReference type="ChEBI" id="CHEBI:33019"/>
        <dbReference type="ChEBI" id="CHEBI:61557"/>
        <dbReference type="ChEBI" id="CHEBI:140395"/>
        <dbReference type="EC" id="2.7.7.6"/>
    </reaction>
</comment>
<evidence type="ECO:0000256" key="5">
    <source>
        <dbReference type="ARBA" id="ARBA00022679"/>
    </source>
</evidence>
<evidence type="ECO:0000256" key="3">
    <source>
        <dbReference type="ARBA" id="ARBA00013725"/>
    </source>
</evidence>
<dbReference type="PANTHER" id="PTHR34476">
    <property type="entry name" value="DNA-DIRECTED RNA POLYMERASE SUBUNIT OMEGA"/>
    <property type="match status" value="1"/>
</dbReference>
<dbReference type="AlphaFoldDB" id="E6MFJ1"/>
<dbReference type="Pfam" id="PF01192">
    <property type="entry name" value="RNA_pol_Rpb6"/>
    <property type="match status" value="1"/>
</dbReference>